<dbReference type="CDD" id="cd00293">
    <property type="entry name" value="USP-like"/>
    <property type="match status" value="1"/>
</dbReference>
<feature type="domain" description="UspA" evidence="1">
    <location>
        <begin position="9"/>
        <end position="156"/>
    </location>
</feature>
<sequence length="171" mass="18320">MSNISNPARPVIVGVAPGQPPQVVEQAAHFASRFDAELVCVFVDQARVPITEGADGSVVSEPIDPDYSDPSEDVFDSALAASLEQLLKETGLQWRTLVLAGEVSVALGRVAERLDAAMIVVGTHRRSAGGGLQEFFNRSVATHLAHRQTRPVVVIPAHAPVPEFSHPWREG</sequence>
<dbReference type="Pfam" id="PF00582">
    <property type="entry name" value="Usp"/>
    <property type="match status" value="1"/>
</dbReference>
<accession>A0A0M5LX81</accession>
<evidence type="ECO:0000313" key="2">
    <source>
        <dbReference type="EMBL" id="ALE92012.1"/>
    </source>
</evidence>
<proteinExistence type="predicted"/>
<evidence type="ECO:0000313" key="3">
    <source>
        <dbReference type="Proteomes" id="UP000062833"/>
    </source>
</evidence>
<dbReference type="EMBL" id="CP012677">
    <property type="protein sequence ID" value="ALE92012.1"/>
    <property type="molecule type" value="Genomic_DNA"/>
</dbReference>
<gene>
    <name evidence="2" type="ORF">AOC05_06150</name>
</gene>
<protein>
    <recommendedName>
        <fullName evidence="1">UspA domain-containing protein</fullName>
    </recommendedName>
</protein>
<dbReference type="Gene3D" id="3.40.50.620">
    <property type="entry name" value="HUPs"/>
    <property type="match status" value="1"/>
</dbReference>
<dbReference type="SUPFAM" id="SSF52402">
    <property type="entry name" value="Adenine nucleotide alpha hydrolases-like"/>
    <property type="match status" value="1"/>
</dbReference>
<dbReference type="PATRIC" id="fig|656366.3.peg.1314"/>
<dbReference type="InterPro" id="IPR006016">
    <property type="entry name" value="UspA"/>
</dbReference>
<name>A0A0M5LX81_9MICC</name>
<dbReference type="KEGG" id="aaq:AOC05_06150"/>
<dbReference type="InterPro" id="IPR014729">
    <property type="entry name" value="Rossmann-like_a/b/a_fold"/>
</dbReference>
<dbReference type="OrthoDB" id="3213322at2"/>
<evidence type="ECO:0000259" key="1">
    <source>
        <dbReference type="Pfam" id="PF00582"/>
    </source>
</evidence>
<dbReference type="AlphaFoldDB" id="A0A0M5LX81"/>
<keyword evidence="3" id="KW-1185">Reference proteome</keyword>
<reference evidence="3" key="1">
    <citation type="submission" date="2015-09" db="EMBL/GenBank/DDBJ databases">
        <title>Complete genome of Arthrobacter alpinus strain R3.8.</title>
        <authorList>
            <person name="See-Too W.S."/>
            <person name="Chan K.G."/>
        </authorList>
    </citation>
    <scope>NUCLEOTIDE SEQUENCE [LARGE SCALE GENOMIC DNA]</scope>
    <source>
        <strain evidence="3">R3.8</strain>
    </source>
</reference>
<dbReference type="Proteomes" id="UP000062833">
    <property type="component" value="Chromosome"/>
</dbReference>
<organism evidence="2 3">
    <name type="scientific">Arthrobacter alpinus</name>
    <dbReference type="NCBI Taxonomy" id="656366"/>
    <lineage>
        <taxon>Bacteria</taxon>
        <taxon>Bacillati</taxon>
        <taxon>Actinomycetota</taxon>
        <taxon>Actinomycetes</taxon>
        <taxon>Micrococcales</taxon>
        <taxon>Micrococcaceae</taxon>
        <taxon>Arthrobacter</taxon>
    </lineage>
</organism>
<dbReference type="RefSeq" id="WP_062006479.1">
    <property type="nucleotide sequence ID" value="NZ_CP012677.1"/>
</dbReference>